<evidence type="ECO:0000256" key="1">
    <source>
        <dbReference type="SAM" id="SignalP"/>
    </source>
</evidence>
<sequence length="621" mass="69121">MKRLAVALTALPLLASFSTGGRAEQSATVYANVAPMNDTVEGRIMPQTNALLDRLLRERRAMTLGGVKVFESGDKFLPGKIAAMMAYRLLDTKRDDPMLAQRLTEFADIADLTVDDPNESWGIYYYASALNKLREAGLFDRAVRPATLAKLRISLDWRRFVRADLTLIDLPNNYYGVAFSIARLRYLLGWEDATSSDALLARMIDHYRRYSGQYGFADETEGKGRFDRYSVLLIGEIAQRLIETDMKPTPDVLRWLRRSVDVMLPRFNETGEGFEYGRSIGPYGETCFLEVLTAAARFKVLTPTEQDMAYAFSSRIAARYADFWTDPATGSVDMWDDGRRTDTYRGKHRIFGENLSLARQYLYTNAIWNGLGYRDRPPVTAADYRRWLDALPRSTTTWFARGTYDRALVTVRDRGTVIGLPTIDGAEGQHMHNPYFPIPFSPGLLQGAADTSFPQLVPRITLTDGTVLMPLAWFKDIRVSRTGATTTITWRQDALDRMGGNDAVDDRRVSIVTRYVLSPGRIARSDTISVASGTAIDHIDLEFATFSTAPRAVSAGAVTFGEGRVTGFAANGLGSCNAGEAGPTYRAPNAAFRTAVKCRRDGLAAGRSLRMGWTIDYRATP</sequence>
<keyword evidence="1" id="KW-0732">Signal</keyword>
<dbReference type="Proteomes" id="UP000315673">
    <property type="component" value="Chromosome"/>
</dbReference>
<accession>A0A5B8LII5</accession>
<name>A0A5B8LII5_9SPHN</name>
<feature type="chain" id="PRO_5022832542" evidence="1">
    <location>
        <begin position="24"/>
        <end position="621"/>
    </location>
</feature>
<gene>
    <name evidence="2" type="ORF">FPZ24_10670</name>
</gene>
<protein>
    <submittedName>
        <fullName evidence="2">Uncharacterized protein</fullName>
    </submittedName>
</protein>
<dbReference type="OrthoDB" id="7177133at2"/>
<proteinExistence type="predicted"/>
<feature type="signal peptide" evidence="1">
    <location>
        <begin position="1"/>
        <end position="23"/>
    </location>
</feature>
<dbReference type="KEGG" id="spai:FPZ24_10670"/>
<dbReference type="AlphaFoldDB" id="A0A5B8LII5"/>
<keyword evidence="3" id="KW-1185">Reference proteome</keyword>
<reference evidence="2 3" key="1">
    <citation type="submission" date="2019-07" db="EMBL/GenBank/DDBJ databases">
        <title>Full genome sequence of Sphingomonas sp. 4R-6-7(HKS19).</title>
        <authorList>
            <person name="Im W.-T."/>
        </authorList>
    </citation>
    <scope>NUCLEOTIDE SEQUENCE [LARGE SCALE GENOMIC DNA]</scope>
    <source>
        <strain evidence="2 3">HKS19</strain>
    </source>
</reference>
<evidence type="ECO:0000313" key="2">
    <source>
        <dbReference type="EMBL" id="QDZ07891.1"/>
    </source>
</evidence>
<organism evidence="2 3">
    <name type="scientific">Sphingomonas panacisoli</name>
    <dbReference type="NCBI Taxonomy" id="1813879"/>
    <lineage>
        <taxon>Bacteria</taxon>
        <taxon>Pseudomonadati</taxon>
        <taxon>Pseudomonadota</taxon>
        <taxon>Alphaproteobacteria</taxon>
        <taxon>Sphingomonadales</taxon>
        <taxon>Sphingomonadaceae</taxon>
        <taxon>Sphingomonas</taxon>
    </lineage>
</organism>
<evidence type="ECO:0000313" key="3">
    <source>
        <dbReference type="Proteomes" id="UP000315673"/>
    </source>
</evidence>
<dbReference type="RefSeq" id="WP_146571832.1">
    <property type="nucleotide sequence ID" value="NZ_CP042306.1"/>
</dbReference>
<dbReference type="EMBL" id="CP042306">
    <property type="protein sequence ID" value="QDZ07891.1"/>
    <property type="molecule type" value="Genomic_DNA"/>
</dbReference>